<feature type="transmembrane region" description="Helical" evidence="5">
    <location>
        <begin position="345"/>
        <end position="366"/>
    </location>
</feature>
<sequence>MPALAAEPDRVAVRALATLTLFTVLAGQFWRNLLGWWGFGTIVILVAIAAGVALIRLRPGWAWRSFPTSLVVFLGLATVSILWSFYPLASLAGVAAQWVTALGGVFLAACLSWAELLRALGAALRWVLGLSLLFELIVAVVVRHPVLPFWVDYGSEKVPQAFYWSRALLLHGGPIEGIVASRNLLGFFALLAVIVFAVQLAAGTVKRGWGIGWLVFALVMMVLTRSATVTVAAIAVAVAFLFAVWARRRGEAGRRPVYLVAAASVVAVIGGVTLAAPWLLSLFGKSEDLTGRLDIWSSVIRLAGERPVFGWGWVSYWAPWTEPFKGLAVRKGVEYLQAHDAWLDVWLQLGVVGVVAFAALALSTLWRAWFLAVDRPVALVTLSDPPRLRSTTGYRHLPHPASSLLPLLLMVALLAQSLAESRLLIEYGWLLLVLFAVATKRQQRTMADLP</sequence>
<comment type="subcellular location">
    <subcellularLocation>
        <location evidence="1">Membrane</location>
        <topology evidence="1">Multi-pass membrane protein</topology>
    </subcellularLocation>
</comment>
<evidence type="ECO:0000313" key="7">
    <source>
        <dbReference type="EMBL" id="RNE59081.1"/>
    </source>
</evidence>
<dbReference type="PANTHER" id="PTHR37422:SF17">
    <property type="entry name" value="O-ANTIGEN LIGASE"/>
    <property type="match status" value="1"/>
</dbReference>
<dbReference type="InterPro" id="IPR051533">
    <property type="entry name" value="WaaL-like"/>
</dbReference>
<dbReference type="GO" id="GO:0016874">
    <property type="term" value="F:ligase activity"/>
    <property type="evidence" value="ECO:0007669"/>
    <property type="project" value="UniProtKB-KW"/>
</dbReference>
<keyword evidence="2 5" id="KW-0812">Transmembrane</keyword>
<organism evidence="7 8">
    <name type="scientific">Cryobacterium tepidiphilum</name>
    <dbReference type="NCBI Taxonomy" id="2486026"/>
    <lineage>
        <taxon>Bacteria</taxon>
        <taxon>Bacillati</taxon>
        <taxon>Actinomycetota</taxon>
        <taxon>Actinomycetes</taxon>
        <taxon>Micrococcales</taxon>
        <taxon>Microbacteriaceae</taxon>
        <taxon>Cryobacterium</taxon>
    </lineage>
</organism>
<evidence type="ECO:0000256" key="3">
    <source>
        <dbReference type="ARBA" id="ARBA00022989"/>
    </source>
</evidence>
<feature type="transmembrane region" description="Helical" evidence="5">
    <location>
        <begin position="12"/>
        <end position="30"/>
    </location>
</feature>
<feature type="transmembrane region" description="Helical" evidence="5">
    <location>
        <begin position="95"/>
        <end position="116"/>
    </location>
</feature>
<evidence type="ECO:0000256" key="5">
    <source>
        <dbReference type="SAM" id="Phobius"/>
    </source>
</evidence>
<dbReference type="AlphaFoldDB" id="A0A3M8L0L7"/>
<dbReference type="GO" id="GO:0016020">
    <property type="term" value="C:membrane"/>
    <property type="evidence" value="ECO:0007669"/>
    <property type="project" value="UniProtKB-SubCell"/>
</dbReference>
<dbReference type="EMBL" id="RDSR01000020">
    <property type="protein sequence ID" value="RNE59081.1"/>
    <property type="molecule type" value="Genomic_DNA"/>
</dbReference>
<keyword evidence="3 5" id="KW-1133">Transmembrane helix</keyword>
<dbReference type="Proteomes" id="UP000279859">
    <property type="component" value="Unassembled WGS sequence"/>
</dbReference>
<comment type="caution">
    <text evidence="7">The sequence shown here is derived from an EMBL/GenBank/DDBJ whole genome shotgun (WGS) entry which is preliminary data.</text>
</comment>
<accession>A0A3M8L0L7</accession>
<feature type="transmembrane region" description="Helical" evidence="5">
    <location>
        <begin position="421"/>
        <end position="439"/>
    </location>
</feature>
<feature type="transmembrane region" description="Helical" evidence="5">
    <location>
        <begin position="184"/>
        <end position="202"/>
    </location>
</feature>
<feature type="transmembrane region" description="Helical" evidence="5">
    <location>
        <begin position="36"/>
        <end position="57"/>
    </location>
</feature>
<proteinExistence type="predicted"/>
<dbReference type="RefSeq" id="WP_123046381.1">
    <property type="nucleotide sequence ID" value="NZ_RDSR01000020.1"/>
</dbReference>
<feature type="transmembrane region" description="Helical" evidence="5">
    <location>
        <begin position="257"/>
        <end position="280"/>
    </location>
</feature>
<name>A0A3M8L0L7_9MICO</name>
<feature type="domain" description="O-antigen ligase-related" evidence="6">
    <location>
        <begin position="214"/>
        <end position="358"/>
    </location>
</feature>
<dbReference type="OrthoDB" id="1118146at2"/>
<feature type="transmembrane region" description="Helical" evidence="5">
    <location>
        <begin position="214"/>
        <end position="245"/>
    </location>
</feature>
<feature type="transmembrane region" description="Helical" evidence="5">
    <location>
        <begin position="397"/>
        <end position="415"/>
    </location>
</feature>
<feature type="transmembrane region" description="Helical" evidence="5">
    <location>
        <begin position="162"/>
        <end position="179"/>
    </location>
</feature>
<dbReference type="Pfam" id="PF04932">
    <property type="entry name" value="Wzy_C"/>
    <property type="match status" value="1"/>
</dbReference>
<keyword evidence="4 5" id="KW-0472">Membrane</keyword>
<dbReference type="InterPro" id="IPR007016">
    <property type="entry name" value="O-antigen_ligase-rel_domated"/>
</dbReference>
<gene>
    <name evidence="7" type="ORF">EEJ31_11215</name>
</gene>
<evidence type="ECO:0000256" key="4">
    <source>
        <dbReference type="ARBA" id="ARBA00023136"/>
    </source>
</evidence>
<feature type="transmembrane region" description="Helical" evidence="5">
    <location>
        <begin position="123"/>
        <end position="142"/>
    </location>
</feature>
<keyword evidence="8" id="KW-1185">Reference proteome</keyword>
<keyword evidence="7" id="KW-0436">Ligase</keyword>
<feature type="transmembrane region" description="Helical" evidence="5">
    <location>
        <begin position="69"/>
        <end position="89"/>
    </location>
</feature>
<evidence type="ECO:0000259" key="6">
    <source>
        <dbReference type="Pfam" id="PF04932"/>
    </source>
</evidence>
<protein>
    <submittedName>
        <fullName evidence="7">O-antigen ligase family protein</fullName>
    </submittedName>
</protein>
<evidence type="ECO:0000256" key="2">
    <source>
        <dbReference type="ARBA" id="ARBA00022692"/>
    </source>
</evidence>
<dbReference type="PANTHER" id="PTHR37422">
    <property type="entry name" value="TEICHURONIC ACID BIOSYNTHESIS PROTEIN TUAE"/>
    <property type="match status" value="1"/>
</dbReference>
<evidence type="ECO:0000313" key="8">
    <source>
        <dbReference type="Proteomes" id="UP000279859"/>
    </source>
</evidence>
<reference evidence="7 8" key="1">
    <citation type="submission" date="2018-11" db="EMBL/GenBank/DDBJ databases">
        <title>Cryobacterium sp. nov., isolated from rhizosphere soil of lettuce.</title>
        <authorList>
            <person name="Wang Y."/>
        </authorList>
    </citation>
    <scope>NUCLEOTIDE SEQUENCE [LARGE SCALE GENOMIC DNA]</scope>
    <source>
        <strain evidence="7 8">NEAU-85</strain>
    </source>
</reference>
<evidence type="ECO:0000256" key="1">
    <source>
        <dbReference type="ARBA" id="ARBA00004141"/>
    </source>
</evidence>